<gene>
    <name evidence="1" type="ORF">CCC13826_1354</name>
</gene>
<geneLocation type="plasmid" evidence="1 2">
    <name>pCCON16</name>
</geneLocation>
<evidence type="ECO:0000313" key="2">
    <source>
        <dbReference type="Proteomes" id="UP000001121"/>
    </source>
</evidence>
<proteinExistence type="predicted"/>
<dbReference type="RefSeq" id="WP_012000892.1">
    <property type="nucleotide sequence ID" value="NC_009796.1"/>
</dbReference>
<accession>A7ZGJ1</accession>
<sequence length="95" mass="11129">MLLLLQRYKRLGQDPSVFYGFYYSISDEPRSKGEIFRITKIEADSRPYFTAFSEKQTLFAVLGKKEFMKRLLGGIYKALIFMVDAEKKQSLDLDQ</sequence>
<reference evidence="2" key="1">
    <citation type="submission" date="2007-10" db="EMBL/GenBank/DDBJ databases">
        <title>Genome sequence of Campylobacter concisus 13826 isolated from human feces.</title>
        <authorList>
            <person name="Fouts D.E."/>
            <person name="Mongodin E.F."/>
            <person name="Puiu D."/>
            <person name="Sebastian Y."/>
            <person name="Miller W.G."/>
            <person name="Mandrell R.E."/>
            <person name="On S."/>
            <person name="Nelson K.E."/>
        </authorList>
    </citation>
    <scope>NUCLEOTIDE SEQUENCE [LARGE SCALE GENOMIC DNA]</scope>
    <source>
        <strain evidence="2">13826</strain>
        <plasmid evidence="2">Plasmid pCCON16</plasmid>
    </source>
</reference>
<protein>
    <submittedName>
        <fullName evidence="1">Uncharacterized protein</fullName>
    </submittedName>
</protein>
<dbReference type="AlphaFoldDB" id="A7ZGJ1"/>
<dbReference type="EMBL" id="CP000794">
    <property type="protein sequence ID" value="EAT97355.1"/>
    <property type="molecule type" value="Genomic_DNA"/>
</dbReference>
<dbReference type="KEGG" id="cco:CCC13826_1354"/>
<dbReference type="HOGENOM" id="CLU_2367558_0_0_7"/>
<evidence type="ECO:0000313" key="1">
    <source>
        <dbReference type="EMBL" id="EAT97355.1"/>
    </source>
</evidence>
<name>A7ZGJ1_CAMC1</name>
<dbReference type="Proteomes" id="UP000001121">
    <property type="component" value="Plasmid pCCON16"/>
</dbReference>
<keyword evidence="1" id="KW-0614">Plasmid</keyword>
<organism evidence="1 2">
    <name type="scientific">Campylobacter concisus (strain 13826)</name>
    <dbReference type="NCBI Taxonomy" id="360104"/>
    <lineage>
        <taxon>Bacteria</taxon>
        <taxon>Pseudomonadati</taxon>
        <taxon>Campylobacterota</taxon>
        <taxon>Epsilonproteobacteria</taxon>
        <taxon>Campylobacterales</taxon>
        <taxon>Campylobacteraceae</taxon>
        <taxon>Campylobacter</taxon>
    </lineage>
</organism>